<sequence length="168" mass="18998">MEAWQIVALLGCVIIVYTWIFRKKYAAPDQHPALLHDLEQVLDQHVEEIEASNQEVLDQLVQFKQEQQKERALWLDRLRRLEERIKVLEDGAAQHGDGLKPAAASKTGASTDIQAEAQAAESFQDRFRQLLELKERGLTTSQIVKETGMNPSEVRFILQLADAGGGEH</sequence>
<reference evidence="3" key="2">
    <citation type="journal article" date="2021" name="Data Brief">
        <title>Draft genome sequence data of the facultative, thermophilic, xylanolytic bacterium Paenibacillus sp. strain DA-C8.</title>
        <authorList>
            <person name="Chhe C."/>
            <person name="Uke A."/>
            <person name="Baramee S."/>
            <person name="Ungkulpasvich U."/>
            <person name="Tachaapaikoon C."/>
            <person name="Pason P."/>
            <person name="Waeonukul R."/>
            <person name="Ratanakhanokchai K."/>
            <person name="Kosugi A."/>
        </authorList>
    </citation>
    <scope>NUCLEOTIDE SEQUENCE</scope>
    <source>
        <strain evidence="3">DA-C8</strain>
    </source>
</reference>
<organism evidence="3 4">
    <name type="scientific">Insulibacter thermoxylanivorax</name>
    <dbReference type="NCBI Taxonomy" id="2749268"/>
    <lineage>
        <taxon>Bacteria</taxon>
        <taxon>Bacillati</taxon>
        <taxon>Bacillota</taxon>
        <taxon>Bacilli</taxon>
        <taxon>Bacillales</taxon>
        <taxon>Paenibacillaceae</taxon>
        <taxon>Insulibacter</taxon>
    </lineage>
</organism>
<proteinExistence type="predicted"/>
<evidence type="ECO:0000313" key="3">
    <source>
        <dbReference type="EMBL" id="GFR37701.1"/>
    </source>
</evidence>
<dbReference type="AlphaFoldDB" id="A0A916VFR2"/>
<comment type="caution">
    <text evidence="3">The sequence shown here is derived from an EMBL/GenBank/DDBJ whole genome shotgun (WGS) entry which is preliminary data.</text>
</comment>
<protein>
    <submittedName>
        <fullName evidence="3">Uncharacterized protein</fullName>
    </submittedName>
</protein>
<dbReference type="RefSeq" id="WP_200965977.1">
    <property type="nucleotide sequence ID" value="NZ_BMAQ01000006.1"/>
</dbReference>
<keyword evidence="2" id="KW-1133">Transmembrane helix</keyword>
<feature type="coiled-coil region" evidence="1">
    <location>
        <begin position="35"/>
        <end position="91"/>
    </location>
</feature>
<evidence type="ECO:0000256" key="1">
    <source>
        <dbReference type="SAM" id="Coils"/>
    </source>
</evidence>
<gene>
    <name evidence="3" type="ORF">PRECH8_09970</name>
</gene>
<dbReference type="Proteomes" id="UP000654993">
    <property type="component" value="Unassembled WGS sequence"/>
</dbReference>
<evidence type="ECO:0000313" key="4">
    <source>
        <dbReference type="Proteomes" id="UP000654993"/>
    </source>
</evidence>
<accession>A0A916VFR2</accession>
<keyword evidence="1" id="KW-0175">Coiled coil</keyword>
<evidence type="ECO:0000256" key="2">
    <source>
        <dbReference type="SAM" id="Phobius"/>
    </source>
</evidence>
<name>A0A916VFR2_9BACL</name>
<keyword evidence="4" id="KW-1185">Reference proteome</keyword>
<reference evidence="3" key="1">
    <citation type="submission" date="2020-08" db="EMBL/GenBank/DDBJ databases">
        <authorList>
            <person name="Uke A."/>
            <person name="Chhe C."/>
            <person name="Baramee S."/>
            <person name="Kosugi A."/>
        </authorList>
    </citation>
    <scope>NUCLEOTIDE SEQUENCE</scope>
    <source>
        <strain evidence="3">DA-C8</strain>
    </source>
</reference>
<feature type="transmembrane region" description="Helical" evidence="2">
    <location>
        <begin position="6"/>
        <end position="22"/>
    </location>
</feature>
<dbReference type="EMBL" id="BMAQ01000006">
    <property type="protein sequence ID" value="GFR37701.1"/>
    <property type="molecule type" value="Genomic_DNA"/>
</dbReference>
<keyword evidence="2" id="KW-0812">Transmembrane</keyword>
<keyword evidence="2" id="KW-0472">Membrane</keyword>